<organism evidence="3 4">
    <name type="scientific">Paenibacillus mendelii</name>
    <dbReference type="NCBI Taxonomy" id="206163"/>
    <lineage>
        <taxon>Bacteria</taxon>
        <taxon>Bacillati</taxon>
        <taxon>Bacillota</taxon>
        <taxon>Bacilli</taxon>
        <taxon>Bacillales</taxon>
        <taxon>Paenibacillaceae</taxon>
        <taxon>Paenibacillus</taxon>
    </lineage>
</organism>
<sequence>MSSKRVGMIGIGDIARKAYLPLLAVHRGIQIAGLMSRNPDTVSEVAEQYRIEGRFTRLEELLEQEVDAVFVHSATETHYDIVMRCLARGVHVYVDKPLSYDIGQSEEMAAEASRQGKLLAVGFNRRFAPMVLRAKEWISEAGGAGTILVQKNRIKLQGHSAKETLYDDAIHVIDLAAWLAGGAGDGPQLSAGSVRSNDKGQLLSVFGMMRGEDSGCVSAFSMERCSGVDAERLEWHGGGRTAIVQDLEHAVLSEPGIGGRTLTFGGWDSHLYRRGFAGIVDHVLAVLDDPLRCTVRADQVLGSHRLVEALLSERG</sequence>
<accession>A0ABV6JD41</accession>
<dbReference type="RefSeq" id="WP_256555513.1">
    <property type="nucleotide sequence ID" value="NZ_JANHOF010000013.1"/>
</dbReference>
<reference evidence="3 4" key="1">
    <citation type="submission" date="2024-09" db="EMBL/GenBank/DDBJ databases">
        <authorList>
            <person name="Sun Q."/>
            <person name="Mori K."/>
        </authorList>
    </citation>
    <scope>NUCLEOTIDE SEQUENCE [LARGE SCALE GENOMIC DNA]</scope>
    <source>
        <strain evidence="3 4">CCM 4839</strain>
    </source>
</reference>
<name>A0ABV6JD41_9BACL</name>
<feature type="domain" description="YceM-like C-terminal" evidence="2">
    <location>
        <begin position="133"/>
        <end position="249"/>
    </location>
</feature>
<evidence type="ECO:0000259" key="2">
    <source>
        <dbReference type="Pfam" id="PF21378"/>
    </source>
</evidence>
<proteinExistence type="predicted"/>
<evidence type="ECO:0000313" key="4">
    <source>
        <dbReference type="Proteomes" id="UP001589818"/>
    </source>
</evidence>
<feature type="domain" description="Gfo/Idh/MocA-like oxidoreductase N-terminal" evidence="1">
    <location>
        <begin position="5"/>
        <end position="123"/>
    </location>
</feature>
<dbReference type="EMBL" id="JBHLVF010000034">
    <property type="protein sequence ID" value="MFC0393810.1"/>
    <property type="molecule type" value="Genomic_DNA"/>
</dbReference>
<dbReference type="SUPFAM" id="SSF51735">
    <property type="entry name" value="NAD(P)-binding Rossmann-fold domains"/>
    <property type="match status" value="1"/>
</dbReference>
<comment type="caution">
    <text evidence="3">The sequence shown here is derived from an EMBL/GenBank/DDBJ whole genome shotgun (WGS) entry which is preliminary data.</text>
</comment>
<dbReference type="Pfam" id="PF01408">
    <property type="entry name" value="GFO_IDH_MocA"/>
    <property type="match status" value="1"/>
</dbReference>
<dbReference type="InterPro" id="IPR036291">
    <property type="entry name" value="NAD(P)-bd_dom_sf"/>
</dbReference>
<dbReference type="PANTHER" id="PTHR43708">
    <property type="entry name" value="CONSERVED EXPRESSED OXIDOREDUCTASE (EUROFUNG)"/>
    <property type="match status" value="1"/>
</dbReference>
<protein>
    <submittedName>
        <fullName evidence="3">Gfo/Idh/MocA family protein</fullName>
    </submittedName>
</protein>
<dbReference type="Proteomes" id="UP001589818">
    <property type="component" value="Unassembled WGS sequence"/>
</dbReference>
<dbReference type="InterPro" id="IPR048477">
    <property type="entry name" value="YceM-like_C"/>
</dbReference>
<dbReference type="PANTHER" id="PTHR43708:SF4">
    <property type="entry name" value="OXIDOREDUCTASE YCEM-RELATED"/>
    <property type="match status" value="1"/>
</dbReference>
<dbReference type="Pfam" id="PF21378">
    <property type="entry name" value="YceM-like_C"/>
    <property type="match status" value="1"/>
</dbReference>
<gene>
    <name evidence="3" type="ORF">ACFFJ8_20875</name>
</gene>
<evidence type="ECO:0000259" key="1">
    <source>
        <dbReference type="Pfam" id="PF01408"/>
    </source>
</evidence>
<dbReference type="Gene3D" id="3.40.50.720">
    <property type="entry name" value="NAD(P)-binding Rossmann-like Domain"/>
    <property type="match status" value="1"/>
</dbReference>
<dbReference type="Gene3D" id="3.30.360.10">
    <property type="entry name" value="Dihydrodipicolinate Reductase, domain 2"/>
    <property type="match status" value="1"/>
</dbReference>
<evidence type="ECO:0000313" key="3">
    <source>
        <dbReference type="EMBL" id="MFC0393810.1"/>
    </source>
</evidence>
<dbReference type="InterPro" id="IPR051317">
    <property type="entry name" value="Gfo/Idh/MocA_oxidoreduct"/>
</dbReference>
<dbReference type="SUPFAM" id="SSF55347">
    <property type="entry name" value="Glyceraldehyde-3-phosphate dehydrogenase-like, C-terminal domain"/>
    <property type="match status" value="1"/>
</dbReference>
<keyword evidence="4" id="KW-1185">Reference proteome</keyword>
<dbReference type="InterPro" id="IPR000683">
    <property type="entry name" value="Gfo/Idh/MocA-like_OxRdtase_N"/>
</dbReference>